<evidence type="ECO:0000313" key="1">
    <source>
        <dbReference type="EMBL" id="KKA23074.1"/>
    </source>
</evidence>
<sequence>MEKFPNEAGVSVPRADMAGTDTAATLNATPYPVLTTDEFPNDAGTSVPPADKAGIGSSNCTETPKMVKAAPELIRQTCPADVCGRKCLREECDMMRRCELANVSSRCLFSMNRIRARAVHVHIYMEWEQVILSAKSGATRLGNRYFNFLIAGGTPSFIAPVVHGAIIKEAGIWLWIDRGKAADWPEDEGDWLEEGAAQELRKDSWE</sequence>
<evidence type="ECO:0000313" key="2">
    <source>
        <dbReference type="Proteomes" id="UP000053958"/>
    </source>
</evidence>
<name>A0A0F4YXU7_RASE3</name>
<dbReference type="RefSeq" id="XP_013329686.1">
    <property type="nucleotide sequence ID" value="XM_013474232.1"/>
</dbReference>
<dbReference type="Proteomes" id="UP000053958">
    <property type="component" value="Unassembled WGS sequence"/>
</dbReference>
<proteinExistence type="predicted"/>
<gene>
    <name evidence="1" type="ORF">T310_2953</name>
</gene>
<dbReference type="GeneID" id="25315304"/>
<dbReference type="AlphaFoldDB" id="A0A0F4YXU7"/>
<accession>A0A0F4YXU7</accession>
<protein>
    <submittedName>
        <fullName evidence="1">Uncharacterized protein</fullName>
    </submittedName>
</protein>
<organism evidence="1 2">
    <name type="scientific">Rasamsonia emersonii (strain ATCC 16479 / CBS 393.64 / IMI 116815)</name>
    <dbReference type="NCBI Taxonomy" id="1408163"/>
    <lineage>
        <taxon>Eukaryota</taxon>
        <taxon>Fungi</taxon>
        <taxon>Dikarya</taxon>
        <taxon>Ascomycota</taxon>
        <taxon>Pezizomycotina</taxon>
        <taxon>Eurotiomycetes</taxon>
        <taxon>Eurotiomycetidae</taxon>
        <taxon>Eurotiales</taxon>
        <taxon>Trichocomaceae</taxon>
        <taxon>Rasamsonia</taxon>
    </lineage>
</organism>
<dbReference type="EMBL" id="LASV01000112">
    <property type="protein sequence ID" value="KKA23074.1"/>
    <property type="molecule type" value="Genomic_DNA"/>
</dbReference>
<reference evidence="1 2" key="1">
    <citation type="submission" date="2015-04" db="EMBL/GenBank/DDBJ databases">
        <authorList>
            <person name="Heijne W.H."/>
            <person name="Fedorova N.D."/>
            <person name="Nierman W.C."/>
            <person name="Vollebregt A.W."/>
            <person name="Zhao Z."/>
            <person name="Wu L."/>
            <person name="Kumar M."/>
            <person name="Stam H."/>
            <person name="van den Berg M.A."/>
            <person name="Pel H.J."/>
        </authorList>
    </citation>
    <scope>NUCLEOTIDE SEQUENCE [LARGE SCALE GENOMIC DNA]</scope>
    <source>
        <strain evidence="1 2">CBS 393.64</strain>
    </source>
</reference>
<keyword evidence="2" id="KW-1185">Reference proteome</keyword>
<comment type="caution">
    <text evidence="1">The sequence shown here is derived from an EMBL/GenBank/DDBJ whole genome shotgun (WGS) entry which is preliminary data.</text>
</comment>